<keyword evidence="2" id="KW-1185">Reference proteome</keyword>
<protein>
    <submittedName>
        <fullName evidence="1">Uncharacterized protein</fullName>
    </submittedName>
</protein>
<dbReference type="AlphaFoldDB" id="A0AAV9CP77"/>
<name>A0AAV9CP77_ACOCL</name>
<dbReference type="EMBL" id="JAUJYO010000018">
    <property type="protein sequence ID" value="KAK1290908.1"/>
    <property type="molecule type" value="Genomic_DNA"/>
</dbReference>
<gene>
    <name evidence="1" type="ORF">QJS10_CPB18g01444</name>
</gene>
<evidence type="ECO:0000313" key="2">
    <source>
        <dbReference type="Proteomes" id="UP001180020"/>
    </source>
</evidence>
<reference evidence="1" key="2">
    <citation type="submission" date="2023-06" db="EMBL/GenBank/DDBJ databases">
        <authorList>
            <person name="Ma L."/>
            <person name="Liu K.-W."/>
            <person name="Li Z."/>
            <person name="Hsiao Y.-Y."/>
            <person name="Qi Y."/>
            <person name="Fu T."/>
            <person name="Tang G."/>
            <person name="Zhang D."/>
            <person name="Sun W.-H."/>
            <person name="Liu D.-K."/>
            <person name="Li Y."/>
            <person name="Chen G.-Z."/>
            <person name="Liu X.-D."/>
            <person name="Liao X.-Y."/>
            <person name="Jiang Y.-T."/>
            <person name="Yu X."/>
            <person name="Hao Y."/>
            <person name="Huang J."/>
            <person name="Zhao X.-W."/>
            <person name="Ke S."/>
            <person name="Chen Y.-Y."/>
            <person name="Wu W.-L."/>
            <person name="Hsu J.-L."/>
            <person name="Lin Y.-F."/>
            <person name="Huang M.-D."/>
            <person name="Li C.-Y."/>
            <person name="Huang L."/>
            <person name="Wang Z.-W."/>
            <person name="Zhao X."/>
            <person name="Zhong W.-Y."/>
            <person name="Peng D.-H."/>
            <person name="Ahmad S."/>
            <person name="Lan S."/>
            <person name="Zhang J.-S."/>
            <person name="Tsai W.-C."/>
            <person name="Van De Peer Y."/>
            <person name="Liu Z.-J."/>
        </authorList>
    </citation>
    <scope>NUCLEOTIDE SEQUENCE</scope>
    <source>
        <strain evidence="1">CP</strain>
        <tissue evidence="1">Leaves</tissue>
    </source>
</reference>
<organism evidence="1 2">
    <name type="scientific">Acorus calamus</name>
    <name type="common">Sweet flag</name>
    <dbReference type="NCBI Taxonomy" id="4465"/>
    <lineage>
        <taxon>Eukaryota</taxon>
        <taxon>Viridiplantae</taxon>
        <taxon>Streptophyta</taxon>
        <taxon>Embryophyta</taxon>
        <taxon>Tracheophyta</taxon>
        <taxon>Spermatophyta</taxon>
        <taxon>Magnoliopsida</taxon>
        <taxon>Liliopsida</taxon>
        <taxon>Acoraceae</taxon>
        <taxon>Acorus</taxon>
    </lineage>
</organism>
<evidence type="ECO:0000313" key="1">
    <source>
        <dbReference type="EMBL" id="KAK1290908.1"/>
    </source>
</evidence>
<sequence>MASLHSLARTSPSTASIDKFWRWLSENKATPASSTLVKPAAVPEGLGLVAQRDISPRETIIEIRKKLWD</sequence>
<reference evidence="1" key="1">
    <citation type="journal article" date="2023" name="Nat. Commun.">
        <title>Diploid and tetraploid genomes of Acorus and the evolution of monocots.</title>
        <authorList>
            <person name="Ma L."/>
            <person name="Liu K.W."/>
            <person name="Li Z."/>
            <person name="Hsiao Y.Y."/>
            <person name="Qi Y."/>
            <person name="Fu T."/>
            <person name="Tang G.D."/>
            <person name="Zhang D."/>
            <person name="Sun W.H."/>
            <person name="Liu D.K."/>
            <person name="Li Y."/>
            <person name="Chen G.Z."/>
            <person name="Liu X.D."/>
            <person name="Liao X.Y."/>
            <person name="Jiang Y.T."/>
            <person name="Yu X."/>
            <person name="Hao Y."/>
            <person name="Huang J."/>
            <person name="Zhao X.W."/>
            <person name="Ke S."/>
            <person name="Chen Y.Y."/>
            <person name="Wu W.L."/>
            <person name="Hsu J.L."/>
            <person name="Lin Y.F."/>
            <person name="Huang M.D."/>
            <person name="Li C.Y."/>
            <person name="Huang L."/>
            <person name="Wang Z.W."/>
            <person name="Zhao X."/>
            <person name="Zhong W.Y."/>
            <person name="Peng D.H."/>
            <person name="Ahmad S."/>
            <person name="Lan S."/>
            <person name="Zhang J.S."/>
            <person name="Tsai W.C."/>
            <person name="Van de Peer Y."/>
            <person name="Liu Z.J."/>
        </authorList>
    </citation>
    <scope>NUCLEOTIDE SEQUENCE</scope>
    <source>
        <strain evidence="1">CP</strain>
    </source>
</reference>
<dbReference type="InterPro" id="IPR046341">
    <property type="entry name" value="SET_dom_sf"/>
</dbReference>
<proteinExistence type="predicted"/>
<dbReference type="Proteomes" id="UP001180020">
    <property type="component" value="Unassembled WGS sequence"/>
</dbReference>
<dbReference type="Gene3D" id="3.90.1410.10">
    <property type="entry name" value="set domain protein methyltransferase, domain 1"/>
    <property type="match status" value="1"/>
</dbReference>
<comment type="caution">
    <text evidence="1">The sequence shown here is derived from an EMBL/GenBank/DDBJ whole genome shotgun (WGS) entry which is preliminary data.</text>
</comment>
<accession>A0AAV9CP77</accession>
<dbReference type="SUPFAM" id="SSF82199">
    <property type="entry name" value="SET domain"/>
    <property type="match status" value="1"/>
</dbReference>